<protein>
    <recommendedName>
        <fullName evidence="4">DUF4956 domain-containing protein</fullName>
    </recommendedName>
</protein>
<evidence type="ECO:0000256" key="1">
    <source>
        <dbReference type="SAM" id="Phobius"/>
    </source>
</evidence>
<keyword evidence="1" id="KW-1133">Transmembrane helix</keyword>
<reference evidence="2 3" key="1">
    <citation type="submission" date="2016-10" db="EMBL/GenBank/DDBJ databases">
        <authorList>
            <person name="Varghese N."/>
            <person name="Submissions S."/>
        </authorList>
    </citation>
    <scope>NUCLEOTIDE SEQUENCE [LARGE SCALE GENOMIC DNA]</scope>
    <source>
        <strain evidence="2 3">DSM 13796</strain>
    </source>
</reference>
<proteinExistence type="predicted"/>
<dbReference type="GeneID" id="93712104"/>
<feature type="transmembrane region" description="Helical" evidence="1">
    <location>
        <begin position="42"/>
        <end position="67"/>
    </location>
</feature>
<dbReference type="EMBL" id="FOXX01000009">
    <property type="protein sequence ID" value="SFQ79072.1"/>
    <property type="molecule type" value="Genomic_DNA"/>
</dbReference>
<feature type="transmembrane region" description="Helical" evidence="1">
    <location>
        <begin position="106"/>
        <end position="125"/>
    </location>
</feature>
<comment type="caution">
    <text evidence="2">The sequence shown here is derived from an EMBL/GenBank/DDBJ whole genome shotgun (WGS) entry which is preliminary data.</text>
</comment>
<dbReference type="Proteomes" id="UP000182762">
    <property type="component" value="Unassembled WGS sequence"/>
</dbReference>
<gene>
    <name evidence="2" type="ORF">SAMN02745910_03508</name>
</gene>
<organism evidence="2 3">
    <name type="scientific">Priestia endophytica DSM 13796</name>
    <dbReference type="NCBI Taxonomy" id="1121089"/>
    <lineage>
        <taxon>Bacteria</taxon>
        <taxon>Bacillati</taxon>
        <taxon>Bacillota</taxon>
        <taxon>Bacilli</taxon>
        <taxon>Bacillales</taxon>
        <taxon>Bacillaceae</taxon>
        <taxon>Priestia</taxon>
    </lineage>
</organism>
<keyword evidence="1" id="KW-0812">Transmembrane</keyword>
<dbReference type="PROSITE" id="PS51257">
    <property type="entry name" value="PROKAR_LIPOPROTEIN"/>
    <property type="match status" value="1"/>
</dbReference>
<sequence>MNKSTLTRKLFNTVAVTLLVSCLLSFLYMIRSVETSVNDYKLAQGFILWVLVYALYAGTVILIYANLVSLLIELLRNKFNLNSFTYIILHGLVGALTGGVVSKSALVALCIAGIAILYAFIDYWQMTQEDESRSIKYILLVSILPILCSAIYFASISEPLPPFTEKDAIASAIDDHSITSKFPHKIGTVDSEEKGYHITRETRAKKIKRNTYSVKFIEKWHKDGEKGEHRISYEITRNSLTLYSISGEEPPYYNE</sequence>
<evidence type="ECO:0000313" key="2">
    <source>
        <dbReference type="EMBL" id="SFQ79072.1"/>
    </source>
</evidence>
<name>A0A1I6BDP3_9BACI</name>
<feature type="transmembrane region" description="Helical" evidence="1">
    <location>
        <begin position="79"/>
        <end position="100"/>
    </location>
</feature>
<evidence type="ECO:0008006" key="4">
    <source>
        <dbReference type="Google" id="ProtNLM"/>
    </source>
</evidence>
<evidence type="ECO:0000313" key="3">
    <source>
        <dbReference type="Proteomes" id="UP000182762"/>
    </source>
</evidence>
<accession>A0A1I6BDP3</accession>
<feature type="transmembrane region" description="Helical" evidence="1">
    <location>
        <begin position="137"/>
        <end position="156"/>
    </location>
</feature>
<keyword evidence="1" id="KW-0472">Membrane</keyword>
<dbReference type="RefSeq" id="WP_061805843.1">
    <property type="nucleotide sequence ID" value="NZ_FOXX01000009.1"/>
</dbReference>
<keyword evidence="3" id="KW-1185">Reference proteome</keyword>
<feature type="transmembrane region" description="Helical" evidence="1">
    <location>
        <begin position="12"/>
        <end position="30"/>
    </location>
</feature>